<dbReference type="Proteomes" id="UP001362999">
    <property type="component" value="Unassembled WGS sequence"/>
</dbReference>
<keyword evidence="2" id="KW-0732">Signal</keyword>
<dbReference type="AlphaFoldDB" id="A0AAW0B2L7"/>
<protein>
    <submittedName>
        <fullName evidence="3">Uncharacterized protein</fullName>
    </submittedName>
</protein>
<gene>
    <name evidence="3" type="ORF">R3P38DRAFT_3199288</name>
</gene>
<name>A0AAW0B2L7_9AGAR</name>
<evidence type="ECO:0000313" key="4">
    <source>
        <dbReference type="Proteomes" id="UP001362999"/>
    </source>
</evidence>
<feature type="region of interest" description="Disordered" evidence="1">
    <location>
        <begin position="116"/>
        <end position="139"/>
    </location>
</feature>
<accession>A0AAW0B2L7</accession>
<comment type="caution">
    <text evidence="3">The sequence shown here is derived from an EMBL/GenBank/DDBJ whole genome shotgun (WGS) entry which is preliminary data.</text>
</comment>
<proteinExistence type="predicted"/>
<evidence type="ECO:0000256" key="2">
    <source>
        <dbReference type="SAM" id="SignalP"/>
    </source>
</evidence>
<sequence length="139" mass="14508">MFFSASIAVVSVLSLSAFTAHSAPLAPRRVSPQFCTGTNGSGTCKPLNIGSCTETPDVQSLILNADADCVAFHFPNCKGSSGEAPFELFSDDSQSIGGRRIKSVSCDEFEGTVNGFTKGSPADIEQEAADRANGIEIPE</sequence>
<feature type="signal peptide" evidence="2">
    <location>
        <begin position="1"/>
        <end position="22"/>
    </location>
</feature>
<evidence type="ECO:0000313" key="3">
    <source>
        <dbReference type="EMBL" id="KAK7019622.1"/>
    </source>
</evidence>
<organism evidence="3 4">
    <name type="scientific">Favolaschia claudopus</name>
    <dbReference type="NCBI Taxonomy" id="2862362"/>
    <lineage>
        <taxon>Eukaryota</taxon>
        <taxon>Fungi</taxon>
        <taxon>Dikarya</taxon>
        <taxon>Basidiomycota</taxon>
        <taxon>Agaricomycotina</taxon>
        <taxon>Agaricomycetes</taxon>
        <taxon>Agaricomycetidae</taxon>
        <taxon>Agaricales</taxon>
        <taxon>Marasmiineae</taxon>
        <taxon>Mycenaceae</taxon>
        <taxon>Favolaschia</taxon>
    </lineage>
</organism>
<dbReference type="EMBL" id="JAWWNJ010000043">
    <property type="protein sequence ID" value="KAK7019622.1"/>
    <property type="molecule type" value="Genomic_DNA"/>
</dbReference>
<feature type="chain" id="PRO_5043519267" evidence="2">
    <location>
        <begin position="23"/>
        <end position="139"/>
    </location>
</feature>
<evidence type="ECO:0000256" key="1">
    <source>
        <dbReference type="SAM" id="MobiDB-lite"/>
    </source>
</evidence>
<keyword evidence="4" id="KW-1185">Reference proteome</keyword>
<reference evidence="3 4" key="1">
    <citation type="journal article" date="2024" name="J Genomics">
        <title>Draft genome sequencing and assembly of Favolaschia claudopus CIRM-BRFM 2984 isolated from oak limbs.</title>
        <authorList>
            <person name="Navarro D."/>
            <person name="Drula E."/>
            <person name="Chaduli D."/>
            <person name="Cazenave R."/>
            <person name="Ahrendt S."/>
            <person name="Wang J."/>
            <person name="Lipzen A."/>
            <person name="Daum C."/>
            <person name="Barry K."/>
            <person name="Grigoriev I.V."/>
            <person name="Favel A."/>
            <person name="Rosso M.N."/>
            <person name="Martin F."/>
        </authorList>
    </citation>
    <scope>NUCLEOTIDE SEQUENCE [LARGE SCALE GENOMIC DNA]</scope>
    <source>
        <strain evidence="3 4">CIRM-BRFM 2984</strain>
    </source>
</reference>